<proteinExistence type="predicted"/>
<dbReference type="Proteomes" id="UP000226079">
    <property type="component" value="Unassembled WGS sequence"/>
</dbReference>
<dbReference type="NCBIfam" id="TIGR01509">
    <property type="entry name" value="HAD-SF-IA-v3"/>
    <property type="match status" value="1"/>
</dbReference>
<evidence type="ECO:0000313" key="1">
    <source>
        <dbReference type="EMBL" id="PFG16664.1"/>
    </source>
</evidence>
<protein>
    <submittedName>
        <fullName evidence="1">HAD superfamily hydrolase (TIGR01509 family)</fullName>
    </submittedName>
</protein>
<dbReference type="InterPro" id="IPR006439">
    <property type="entry name" value="HAD-SF_hydro_IA"/>
</dbReference>
<dbReference type="InterPro" id="IPR023214">
    <property type="entry name" value="HAD_sf"/>
</dbReference>
<dbReference type="Gene3D" id="3.40.50.1000">
    <property type="entry name" value="HAD superfamily/HAD-like"/>
    <property type="match status" value="1"/>
</dbReference>
<dbReference type="SFLD" id="SFLDG01129">
    <property type="entry name" value="C1.5:_HAD__Beta-PGM__Phosphata"/>
    <property type="match status" value="1"/>
</dbReference>
<dbReference type="SUPFAM" id="SSF56784">
    <property type="entry name" value="HAD-like"/>
    <property type="match status" value="1"/>
</dbReference>
<dbReference type="PANTHER" id="PTHR42896:SF2">
    <property type="entry name" value="CBBY-LIKE PROTEIN"/>
    <property type="match status" value="1"/>
</dbReference>
<dbReference type="OrthoDB" id="9793014at2"/>
<keyword evidence="2" id="KW-1185">Reference proteome</keyword>
<name>A0A2A9CQF7_9ACTN</name>
<gene>
    <name evidence="1" type="ORF">ATK74_1215</name>
</gene>
<keyword evidence="1" id="KW-0378">Hydrolase</keyword>
<dbReference type="InterPro" id="IPR023198">
    <property type="entry name" value="PGP-like_dom2"/>
</dbReference>
<dbReference type="AlphaFoldDB" id="A0A2A9CQF7"/>
<evidence type="ECO:0000313" key="2">
    <source>
        <dbReference type="Proteomes" id="UP000226079"/>
    </source>
</evidence>
<dbReference type="InterPro" id="IPR036412">
    <property type="entry name" value="HAD-like_sf"/>
</dbReference>
<dbReference type="GO" id="GO:0016787">
    <property type="term" value="F:hydrolase activity"/>
    <property type="evidence" value="ECO:0007669"/>
    <property type="project" value="UniProtKB-KW"/>
</dbReference>
<dbReference type="RefSeq" id="WP_098460178.1">
    <property type="nucleotide sequence ID" value="NZ_PDJC01000001.1"/>
</dbReference>
<reference evidence="1 2" key="1">
    <citation type="submission" date="2017-10" db="EMBL/GenBank/DDBJ databases">
        <title>Sequencing the genomes of 1000 actinobacteria strains.</title>
        <authorList>
            <person name="Klenk H.-P."/>
        </authorList>
    </citation>
    <scope>NUCLEOTIDE SEQUENCE [LARGE SCALE GENOMIC DNA]</scope>
    <source>
        <strain evidence="1 2">DSM 15597</strain>
    </source>
</reference>
<dbReference type="SFLD" id="SFLDS00003">
    <property type="entry name" value="Haloacid_Dehalogenase"/>
    <property type="match status" value="1"/>
</dbReference>
<organism evidence="1 2">
    <name type="scientific">Propionicimonas paludicola</name>
    <dbReference type="NCBI Taxonomy" id="185243"/>
    <lineage>
        <taxon>Bacteria</taxon>
        <taxon>Bacillati</taxon>
        <taxon>Actinomycetota</taxon>
        <taxon>Actinomycetes</taxon>
        <taxon>Propionibacteriales</taxon>
        <taxon>Nocardioidaceae</taxon>
        <taxon>Propionicimonas</taxon>
    </lineage>
</organism>
<dbReference type="InterPro" id="IPR044999">
    <property type="entry name" value="CbbY-like"/>
</dbReference>
<dbReference type="EMBL" id="PDJC01000001">
    <property type="protein sequence ID" value="PFG16664.1"/>
    <property type="molecule type" value="Genomic_DNA"/>
</dbReference>
<accession>A0A2A9CQF7</accession>
<sequence>MPALIFDCDGVLADTERDGHLPAFNEAFAEFRLDLHWDVPTYAEKVKIGGGKERIASDLPPRADTDEVVRGVHKRKTELFLDRVRDGLLPGRPGIHRLIAEALQAGWTVAVASTSAEASVRGVLEHAVGAALAARCHVYAGDIVAAKKPAPDIYLLVLRDLGLDPRECIVVEDSGIGLQAALAAGLTTVITVSTFTAEDDFAGAALVVDHLGEPGQPSIVISGPADLADGFVTLSHLESLLPSTQQEEPR</sequence>
<dbReference type="Pfam" id="PF00702">
    <property type="entry name" value="Hydrolase"/>
    <property type="match status" value="1"/>
</dbReference>
<comment type="caution">
    <text evidence="1">The sequence shown here is derived from an EMBL/GenBank/DDBJ whole genome shotgun (WGS) entry which is preliminary data.</text>
</comment>
<dbReference type="PANTHER" id="PTHR42896">
    <property type="entry name" value="XYLULOSE-1,5-BISPHOSPHATE (XUBP) PHOSPHATASE"/>
    <property type="match status" value="1"/>
</dbReference>
<dbReference type="Gene3D" id="1.10.150.240">
    <property type="entry name" value="Putative phosphatase, domain 2"/>
    <property type="match status" value="1"/>
</dbReference>